<dbReference type="Pfam" id="PF04375">
    <property type="entry name" value="HemX"/>
    <property type="match status" value="1"/>
</dbReference>
<accession>A0A1Z4BXA4</accession>
<keyword evidence="3" id="KW-0812">Transmembrane</keyword>
<evidence type="ECO:0000313" key="4">
    <source>
        <dbReference type="EMBL" id="ASF45891.1"/>
    </source>
</evidence>
<dbReference type="KEGG" id="mpsy:CEK71_07270"/>
<keyword evidence="3" id="KW-1133">Transmembrane helix</keyword>
<dbReference type="RefSeq" id="WP_088618766.1">
    <property type="nucleotide sequence ID" value="NZ_CP022129.1"/>
</dbReference>
<sequence length="412" mass="45008">MAELSGQQQEELGASTKVQRSRNGFWFGIIMLLIIASLAGAGFYLFTQLRDRQEGLGGEVKGEMSKQLGDYQSQLAAIQSQLAALETNISNKDGHFTKTLADFSQLHEEKLNNTRKELGESIQHLQRQLGKTRGDWLIADAEYLLSIANERLHLVGDVNTTREALEAADQRLRESGDVGVIKVREQIAKDISALRNISMPDIVGIYAKLQGLEAVADKLNLLLPYAGKPLSGETAVHAHADSTAEAEGHDLLQSAMDQLEGIVTIRHTDQPVKEILTPEQAQFIHEQLRVKLEMVKIALVEHNEAIYQAGLGDAQAWLAEHFTKNDESKALAGELERLAAVKLNSQFPDISQSFKMLRDIAKLRLDTDKDIKPEAEAAPSAPPPAPQPAVQPAPPAAAPAAQPSTEHAPEAE</sequence>
<evidence type="ECO:0000256" key="1">
    <source>
        <dbReference type="SAM" id="Coils"/>
    </source>
</evidence>
<gene>
    <name evidence="4" type="ORF">CEK71_07270</name>
</gene>
<protein>
    <submittedName>
        <fullName evidence="4">Enzyme of heme biosynthesis</fullName>
    </submittedName>
</protein>
<evidence type="ECO:0000256" key="2">
    <source>
        <dbReference type="SAM" id="MobiDB-lite"/>
    </source>
</evidence>
<name>A0A1Z4BXA4_9GAMM</name>
<dbReference type="Proteomes" id="UP000197019">
    <property type="component" value="Chromosome"/>
</dbReference>
<dbReference type="PANTHER" id="PTHR38043">
    <property type="entry name" value="PROTEIN HEMX"/>
    <property type="match status" value="1"/>
</dbReference>
<proteinExistence type="predicted"/>
<feature type="compositionally biased region" description="Pro residues" evidence="2">
    <location>
        <begin position="380"/>
        <end position="397"/>
    </location>
</feature>
<feature type="transmembrane region" description="Helical" evidence="3">
    <location>
        <begin position="25"/>
        <end position="46"/>
    </location>
</feature>
<dbReference type="AlphaFoldDB" id="A0A1Z4BXA4"/>
<organism evidence="4 5">
    <name type="scientific">Methylovulum psychrotolerans</name>
    <dbReference type="NCBI Taxonomy" id="1704499"/>
    <lineage>
        <taxon>Bacteria</taxon>
        <taxon>Pseudomonadati</taxon>
        <taxon>Pseudomonadota</taxon>
        <taxon>Gammaproteobacteria</taxon>
        <taxon>Methylococcales</taxon>
        <taxon>Methylococcaceae</taxon>
        <taxon>Methylovulum</taxon>
    </lineage>
</organism>
<keyword evidence="5" id="KW-1185">Reference proteome</keyword>
<dbReference type="OrthoDB" id="5739852at2"/>
<dbReference type="EMBL" id="CP022129">
    <property type="protein sequence ID" value="ASF45891.1"/>
    <property type="molecule type" value="Genomic_DNA"/>
</dbReference>
<feature type="region of interest" description="Disordered" evidence="2">
    <location>
        <begin position="367"/>
        <end position="412"/>
    </location>
</feature>
<feature type="coiled-coil region" evidence="1">
    <location>
        <begin position="68"/>
        <end position="128"/>
    </location>
</feature>
<dbReference type="PANTHER" id="PTHR38043:SF1">
    <property type="entry name" value="PROTEIN HEMX"/>
    <property type="match status" value="1"/>
</dbReference>
<keyword evidence="3" id="KW-0472">Membrane</keyword>
<evidence type="ECO:0000256" key="3">
    <source>
        <dbReference type="SAM" id="Phobius"/>
    </source>
</evidence>
<keyword evidence="1" id="KW-0175">Coiled coil</keyword>
<dbReference type="InterPro" id="IPR007470">
    <property type="entry name" value="HemX"/>
</dbReference>
<reference evidence="4 5" key="1">
    <citation type="submission" date="2017-06" db="EMBL/GenBank/DDBJ databases">
        <title>Genome Sequencing of the methanotroph Methylovulum psychrotolerants str. HV10-M2 isolated from a high-altitude environment.</title>
        <authorList>
            <person name="Mateos-Rivera A."/>
        </authorList>
    </citation>
    <scope>NUCLEOTIDE SEQUENCE [LARGE SCALE GENOMIC DNA]</scope>
    <source>
        <strain evidence="4 5">HV10_M2</strain>
    </source>
</reference>
<evidence type="ECO:0000313" key="5">
    <source>
        <dbReference type="Proteomes" id="UP000197019"/>
    </source>
</evidence>